<dbReference type="InterPro" id="IPR007349">
    <property type="entry name" value="DUF418"/>
</dbReference>
<feature type="transmembrane region" description="Helical" evidence="1">
    <location>
        <begin position="240"/>
        <end position="260"/>
    </location>
</feature>
<name>A0A418IRR1_STAXY</name>
<comment type="caution">
    <text evidence="3">The sequence shown here is derived from an EMBL/GenBank/DDBJ whole genome shotgun (WGS) entry which is preliminary data.</text>
</comment>
<dbReference type="Proteomes" id="UP000285567">
    <property type="component" value="Unassembled WGS sequence"/>
</dbReference>
<dbReference type="InterPro" id="IPR052529">
    <property type="entry name" value="Bact_Transport_Assoc"/>
</dbReference>
<reference evidence="3 4" key="1">
    <citation type="journal article" date="2016" name="Front. Microbiol.">
        <title>Comprehensive Phylogenetic Analysis of Bovine Non-aureus Staphylococci Species Based on Whole-Genome Sequencing.</title>
        <authorList>
            <person name="Naushad S."/>
            <person name="Barkema H.W."/>
            <person name="Luby C."/>
            <person name="Condas L.A."/>
            <person name="Nobrega D.B."/>
            <person name="Carson D.A."/>
            <person name="De Buck J."/>
        </authorList>
    </citation>
    <scope>NUCLEOTIDE SEQUENCE [LARGE SCALE GENOMIC DNA]</scope>
    <source>
        <strain evidence="3 4">SNUC 102</strain>
    </source>
</reference>
<sequence length="378" mass="42959">MSSQQRLYEIDALRGLSLLGIILMNILVFSFPYEESLLSDVVHGTDAILLHGITLLIIGSFYPIFTFLFGFGLSIMYDNCHMKGINYYPIIFRRLIFLMLMGVLHGFFVFSGDILFGYAFTGLIAVLFIKSKAKRLIKAAIILFILKILLLVIPFAVFSLINDPYTQHNFSGVSLSKLIEIKQQGLYTDFLKINALENLYNVLDVVTGSAYFEFLPYILLGIAAQKLKLVKKIQLRKQSAIKWGILCLIIGYIVKMPFALDFSNSAYQNINIVGGPIVATGYILIFIAMYQSTRIAHLLKVFTYPGKLSLSVYLTQSIVLSLIFLGIGGGLYNQLPLYQSYIIALLIYCLQLVGCYYYLKHFKMGPFEWLWRKITYLK</sequence>
<dbReference type="PANTHER" id="PTHR30590">
    <property type="entry name" value="INNER MEMBRANE PROTEIN"/>
    <property type="match status" value="1"/>
</dbReference>
<dbReference type="OrthoDB" id="9807744at2"/>
<gene>
    <name evidence="3" type="ORF">BU097_01315</name>
</gene>
<accession>A0A418IRR1</accession>
<feature type="transmembrane region" description="Helical" evidence="1">
    <location>
        <begin position="310"/>
        <end position="332"/>
    </location>
</feature>
<evidence type="ECO:0000256" key="1">
    <source>
        <dbReference type="SAM" id="Phobius"/>
    </source>
</evidence>
<dbReference type="EMBL" id="QXUL01000004">
    <property type="protein sequence ID" value="RIN12663.1"/>
    <property type="molecule type" value="Genomic_DNA"/>
</dbReference>
<dbReference type="AlphaFoldDB" id="A0A418IRR1"/>
<evidence type="ECO:0000313" key="3">
    <source>
        <dbReference type="EMBL" id="RIN12663.1"/>
    </source>
</evidence>
<dbReference type="Pfam" id="PF04235">
    <property type="entry name" value="DUF418"/>
    <property type="match status" value="1"/>
</dbReference>
<dbReference type="PANTHER" id="PTHR30590:SF3">
    <property type="entry name" value="HYPOTHETICAL MEMBRANE SPANNING PROTEIN"/>
    <property type="match status" value="1"/>
</dbReference>
<feature type="transmembrane region" description="Helical" evidence="1">
    <location>
        <begin position="87"/>
        <end position="108"/>
    </location>
</feature>
<feature type="domain" description="DUF418" evidence="2">
    <location>
        <begin position="226"/>
        <end position="378"/>
    </location>
</feature>
<keyword evidence="1" id="KW-1133">Transmembrane helix</keyword>
<feature type="transmembrane region" description="Helical" evidence="1">
    <location>
        <begin position="272"/>
        <end position="290"/>
    </location>
</feature>
<feature type="transmembrane region" description="Helical" evidence="1">
    <location>
        <begin position="199"/>
        <end position="220"/>
    </location>
</feature>
<keyword evidence="4" id="KW-1185">Reference proteome</keyword>
<keyword evidence="1" id="KW-0812">Transmembrane</keyword>
<organism evidence="3 4">
    <name type="scientific">Staphylococcus xylosus</name>
    <dbReference type="NCBI Taxonomy" id="1288"/>
    <lineage>
        <taxon>Bacteria</taxon>
        <taxon>Bacillati</taxon>
        <taxon>Bacillota</taxon>
        <taxon>Bacilli</taxon>
        <taxon>Bacillales</taxon>
        <taxon>Staphylococcaceae</taxon>
        <taxon>Staphylococcus</taxon>
    </lineage>
</organism>
<protein>
    <submittedName>
        <fullName evidence="3">DUF418 domain-containing protein</fullName>
    </submittedName>
</protein>
<dbReference type="RefSeq" id="WP_017722329.1">
    <property type="nucleotide sequence ID" value="NZ_QXUL01000004.1"/>
</dbReference>
<feature type="transmembrane region" description="Helical" evidence="1">
    <location>
        <begin position="338"/>
        <end position="359"/>
    </location>
</feature>
<feature type="transmembrane region" description="Helical" evidence="1">
    <location>
        <begin position="114"/>
        <end position="129"/>
    </location>
</feature>
<proteinExistence type="predicted"/>
<feature type="transmembrane region" description="Helical" evidence="1">
    <location>
        <begin position="53"/>
        <end position="75"/>
    </location>
</feature>
<keyword evidence="1" id="KW-0472">Membrane</keyword>
<feature type="transmembrane region" description="Helical" evidence="1">
    <location>
        <begin position="141"/>
        <end position="161"/>
    </location>
</feature>
<feature type="transmembrane region" description="Helical" evidence="1">
    <location>
        <begin position="12"/>
        <end position="33"/>
    </location>
</feature>
<evidence type="ECO:0000313" key="4">
    <source>
        <dbReference type="Proteomes" id="UP000285567"/>
    </source>
</evidence>
<evidence type="ECO:0000259" key="2">
    <source>
        <dbReference type="Pfam" id="PF04235"/>
    </source>
</evidence>